<dbReference type="STRING" id="1641165.XM38_24835"/>
<dbReference type="RefSeq" id="WP_080813607.1">
    <property type="nucleotide sequence ID" value="NZ_CP021983.2"/>
</dbReference>
<dbReference type="OrthoDB" id="482525at2"/>
<reference evidence="2 3" key="1">
    <citation type="journal article" date="2016" name="Biochim. Biophys. Acta">
        <title>Characterization of red-shifted phycobilisomes isolated from the chlorophyll f-containing cyanobacterium Halomicronema hongdechloris.</title>
        <authorList>
            <person name="Li Y."/>
            <person name="Lin Y."/>
            <person name="Garvey C.J."/>
            <person name="Birch D."/>
            <person name="Corkery R.W."/>
            <person name="Loughlin P.C."/>
            <person name="Scheer H."/>
            <person name="Willows R.D."/>
            <person name="Chen M."/>
        </authorList>
    </citation>
    <scope>NUCLEOTIDE SEQUENCE [LARGE SCALE GENOMIC DNA]</scope>
    <source>
        <strain evidence="2 3">C2206</strain>
    </source>
</reference>
<proteinExistence type="predicted"/>
<accession>A0A1Z3HTB8</accession>
<dbReference type="GO" id="GO:0016747">
    <property type="term" value="F:acyltransferase activity, transferring groups other than amino-acyl groups"/>
    <property type="evidence" value="ECO:0007669"/>
    <property type="project" value="InterPro"/>
</dbReference>
<dbReference type="Gene3D" id="3.40.630.30">
    <property type="match status" value="1"/>
</dbReference>
<dbReference type="Pfam" id="PF00583">
    <property type="entry name" value="Acetyltransf_1"/>
    <property type="match status" value="1"/>
</dbReference>
<dbReference type="EMBL" id="CP021983">
    <property type="protein sequence ID" value="ASC73553.1"/>
    <property type="molecule type" value="Genomic_DNA"/>
</dbReference>
<evidence type="ECO:0000313" key="2">
    <source>
        <dbReference type="EMBL" id="ASC73553.1"/>
    </source>
</evidence>
<evidence type="ECO:0000313" key="3">
    <source>
        <dbReference type="Proteomes" id="UP000191901"/>
    </source>
</evidence>
<sequence length="197" mass="22287">MTPDGSVTPRMTYRVRAARPEDIDQLTELLVTSFYPPTGWLRWAYPILRLSISEELRHRLRSPKSPYVCLTAISGDSNLPSGSDILVGTVELSRRSHWPWQIPQYGQLYVSNLAVGLRYRRRGIALRLLGACETVARDWGFDHLYLHVMEDNRDAQQLYYKAGFLLQQAESTPLSALGLQPRRLLLSKSLGSSSLAA</sequence>
<gene>
    <name evidence="2" type="ORF">XM38_045220</name>
</gene>
<dbReference type="AlphaFoldDB" id="A0A1Z3HTB8"/>
<dbReference type="PANTHER" id="PTHR47489">
    <property type="entry name" value="ACYL-COA N-ACYLTRANSFERASES (NAT) SUPERFAMILY PROTEIN"/>
    <property type="match status" value="1"/>
</dbReference>
<evidence type="ECO:0000259" key="1">
    <source>
        <dbReference type="PROSITE" id="PS51186"/>
    </source>
</evidence>
<dbReference type="PANTHER" id="PTHR47489:SF2">
    <property type="entry name" value="GCN5-RELATED N-ACETYLTRANSFERASE 5, CHLOROPLASTIC"/>
    <property type="match status" value="1"/>
</dbReference>
<name>A0A1Z3HTB8_9CYAN</name>
<dbReference type="Proteomes" id="UP000191901">
    <property type="component" value="Chromosome"/>
</dbReference>
<dbReference type="PROSITE" id="PS51186">
    <property type="entry name" value="GNAT"/>
    <property type="match status" value="1"/>
</dbReference>
<dbReference type="CDD" id="cd04301">
    <property type="entry name" value="NAT_SF"/>
    <property type="match status" value="1"/>
</dbReference>
<dbReference type="InterPro" id="IPR016181">
    <property type="entry name" value="Acyl_CoA_acyltransferase"/>
</dbReference>
<dbReference type="SUPFAM" id="SSF55729">
    <property type="entry name" value="Acyl-CoA N-acyltransferases (Nat)"/>
    <property type="match status" value="1"/>
</dbReference>
<protein>
    <recommendedName>
        <fullName evidence="1">N-acetyltransferase domain-containing protein</fullName>
    </recommendedName>
</protein>
<organism evidence="2 3">
    <name type="scientific">Halomicronema hongdechloris C2206</name>
    <dbReference type="NCBI Taxonomy" id="1641165"/>
    <lineage>
        <taxon>Bacteria</taxon>
        <taxon>Bacillati</taxon>
        <taxon>Cyanobacteriota</taxon>
        <taxon>Cyanophyceae</taxon>
        <taxon>Nodosilineales</taxon>
        <taxon>Nodosilineaceae</taxon>
        <taxon>Halomicronema</taxon>
    </lineage>
</organism>
<keyword evidence="3" id="KW-1185">Reference proteome</keyword>
<dbReference type="KEGG" id="hhg:XM38_045220"/>
<feature type="domain" description="N-acetyltransferase" evidence="1">
    <location>
        <begin position="13"/>
        <end position="191"/>
    </location>
</feature>
<dbReference type="InterPro" id="IPR000182">
    <property type="entry name" value="GNAT_dom"/>
</dbReference>